<sequence>MGKNTKRTSRKVASQAAATLSDPNASATAKSLAASALAQSGTGKQTGAAMEDKASKVLQSDKYSSDTKSLAGTVLSQSNKAR</sequence>
<feature type="compositionally biased region" description="Basic residues" evidence="1">
    <location>
        <begin position="1"/>
        <end position="10"/>
    </location>
</feature>
<feature type="compositionally biased region" description="Low complexity" evidence="1">
    <location>
        <begin position="25"/>
        <end position="40"/>
    </location>
</feature>
<dbReference type="EMBL" id="FQXC01000007">
    <property type="protein sequence ID" value="SHI00327.1"/>
    <property type="molecule type" value="Genomic_DNA"/>
</dbReference>
<accession>A0A1M5XKF7</accession>
<proteinExistence type="predicted"/>
<dbReference type="STRING" id="996342.SAMN05443551_3986"/>
<gene>
    <name evidence="2" type="ORF">SAMN05443551_3986</name>
</gene>
<evidence type="ECO:0000313" key="2">
    <source>
        <dbReference type="EMBL" id="SHI00327.1"/>
    </source>
</evidence>
<keyword evidence="3" id="KW-1185">Reference proteome</keyword>
<evidence type="ECO:0000313" key="3">
    <source>
        <dbReference type="Proteomes" id="UP000184221"/>
    </source>
</evidence>
<name>A0A1M5XKF7_9RHOB</name>
<dbReference type="RefSeq" id="WP_044025800.1">
    <property type="nucleotide sequence ID" value="NZ_FQXC01000007.1"/>
</dbReference>
<dbReference type="OrthoDB" id="7874037at2"/>
<feature type="region of interest" description="Disordered" evidence="1">
    <location>
        <begin position="1"/>
        <end position="82"/>
    </location>
</feature>
<reference evidence="2 3" key="1">
    <citation type="submission" date="2016-11" db="EMBL/GenBank/DDBJ databases">
        <authorList>
            <person name="Jaros S."/>
            <person name="Januszkiewicz K."/>
            <person name="Wedrychowicz H."/>
        </authorList>
    </citation>
    <scope>NUCLEOTIDE SEQUENCE [LARGE SCALE GENOMIC DNA]</scope>
    <source>
        <strain evidence="2 3">DSM 29431</strain>
    </source>
</reference>
<evidence type="ECO:0000256" key="1">
    <source>
        <dbReference type="SAM" id="MobiDB-lite"/>
    </source>
</evidence>
<dbReference type="AlphaFoldDB" id="A0A1M5XKF7"/>
<protein>
    <submittedName>
        <fullName evidence="2">Uncharacterized protein</fullName>
    </submittedName>
</protein>
<organism evidence="2 3">
    <name type="scientific">Marivita hallyeonensis</name>
    <dbReference type="NCBI Taxonomy" id="996342"/>
    <lineage>
        <taxon>Bacteria</taxon>
        <taxon>Pseudomonadati</taxon>
        <taxon>Pseudomonadota</taxon>
        <taxon>Alphaproteobacteria</taxon>
        <taxon>Rhodobacterales</taxon>
        <taxon>Roseobacteraceae</taxon>
        <taxon>Marivita</taxon>
    </lineage>
</organism>
<dbReference type="Proteomes" id="UP000184221">
    <property type="component" value="Unassembled WGS sequence"/>
</dbReference>
<feature type="compositionally biased region" description="Polar residues" evidence="1">
    <location>
        <begin position="57"/>
        <end position="82"/>
    </location>
</feature>